<dbReference type="GO" id="GO:0006826">
    <property type="term" value="P:iron ion transport"/>
    <property type="evidence" value="ECO:0007669"/>
    <property type="project" value="UniProtKB-KW"/>
</dbReference>
<dbReference type="SUPFAM" id="SSF56935">
    <property type="entry name" value="Porins"/>
    <property type="match status" value="1"/>
</dbReference>
<dbReference type="RefSeq" id="WP_330932110.1">
    <property type="nucleotide sequence ID" value="NZ_CP119075.1"/>
</dbReference>
<gene>
    <name evidence="13" type="ORF">PXH66_18815</name>
</gene>
<evidence type="ECO:0000256" key="5">
    <source>
        <dbReference type="ARBA" id="ARBA00022692"/>
    </source>
</evidence>
<keyword evidence="5" id="KW-0812">Transmembrane</keyword>
<protein>
    <submittedName>
        <fullName evidence="13">TonB-dependent receptor plug domain-containing protein</fullName>
    </submittedName>
</protein>
<accession>A0AAE9ZSF6</accession>
<sequence>MKTHSQTPVAALLLPLLSFLALPLWAQEATNPDELPLDDGEILTLSPFEVSATETSGYAATTTMAGTRINTELRDVGSAISVITKEFLDDTGAVNNETLLQYTTNTEVGNIYGNFTGVGNGATVDESNRFRSPNTNTRVRGLAAADGTRNFFLSAVPWDGYNVERVDLQRGPNSILFGLGSPAGIINTTTVSAEFENSAEVEFRVGSFGSVRASFDVNRVLVEDTLAVRVTGVTDNEQFQQDPAFEDDERLFGTIRWTPHLFADSAKTTFKANIESGEIKSNRPRSIPPVDLITPWFTEMNQAVYDPYETQDNYSLLPGRGARRPTYEDGSANPYYDPWVGHFAQVFGGPLVIFGDGSAMTPNNFYQTEIREIYGLAADGSIDGDIGLEYQRWNGVQAYSEYAKYAGLPYSEFGQYKNIHLTDPSVFDFYNNLIDGPNKSEYQDFDVYNLSLAQTFMDNRFGLEIAYDNQSFNDGQESLLSGQRQAIFIDINSHFANGEPNPNVGRPFVSDTTAFGNNYRSIDRDSLRLTGFAELDFRDVFERRRGSFLTKLLGRHVFTGLYAEDNSESDSRSYMQYGTDTAYGDSVGIDIIDDNWRQVNTVTYLGPSLLGSNGTNLNIPRLTARQTPTSGQILVFDSHWNSPNVDPSAIWTDYRGAESTQSDNPSNYVGWVRQPLNILSAANGYLDELTTDAQLSKSEVTSEAFIWQGFFWNGAIVPTFGYREDTAKSWSFQGNTTRLNGAVDFSDYELAAEPNNTVDGVSRSWSIVAHLDDLVGGRLPLGVSIYYNKSDNFQPAAGRVDVYGNPLPAPSGKTEDMGIMLSSKDGRYSLKVNKYESSALYASSSAINSYNWVIGSLVAWGNNWSNVFAADDGPDWEVNYQPWTGQTPEEAAAQEAAAIAAWRANPPSQEFLDAWSIDTSLFRSQGASTPPGFTALEDTVSEGYEIELVANPTNQWRVSLNASKQEATRSNVGGEALNAFLAERTEVYNNTAAGDLRIWWGGSTDTIRSDWQSRFMSNYALVQLQEGSSVPELRTWRANLITNYDFDEGLLRGFNVGLGYRWQDDVVIGYPLMADGSGNTTYDLAHPYRGPTEANIDLWVGYSKTLSERIDWRVQFNIRNLGKGNELIPITTQPDGTPAAWRIAPHQTWSLTNSFRF</sequence>
<keyword evidence="2" id="KW-0813">Transport</keyword>
<comment type="subcellular location">
    <subcellularLocation>
        <location evidence="1">Cell outer membrane</location>
        <topology evidence="1">Multi-pass membrane protein</topology>
    </subcellularLocation>
</comment>
<evidence type="ECO:0000256" key="9">
    <source>
        <dbReference type="ARBA" id="ARBA00023136"/>
    </source>
</evidence>
<dbReference type="InterPro" id="IPR039426">
    <property type="entry name" value="TonB-dep_rcpt-like"/>
</dbReference>
<dbReference type="Proteomes" id="UP001218638">
    <property type="component" value="Chromosome"/>
</dbReference>
<feature type="chain" id="PRO_5042216664" evidence="11">
    <location>
        <begin position="27"/>
        <end position="1157"/>
    </location>
</feature>
<dbReference type="InterPro" id="IPR037066">
    <property type="entry name" value="Plug_dom_sf"/>
</dbReference>
<dbReference type="InterPro" id="IPR036942">
    <property type="entry name" value="Beta-barrel_TonB_sf"/>
</dbReference>
<keyword evidence="3" id="KW-1134">Transmembrane beta strand</keyword>
<dbReference type="Pfam" id="PF07715">
    <property type="entry name" value="Plug"/>
    <property type="match status" value="1"/>
</dbReference>
<dbReference type="PANTHER" id="PTHR32552:SF68">
    <property type="entry name" value="FERRICHROME OUTER MEMBRANE TRANSPORTER_PHAGE RECEPTOR"/>
    <property type="match status" value="1"/>
</dbReference>
<dbReference type="GO" id="GO:0009279">
    <property type="term" value="C:cell outer membrane"/>
    <property type="evidence" value="ECO:0007669"/>
    <property type="project" value="UniProtKB-SubCell"/>
</dbReference>
<keyword evidence="7" id="KW-0408">Iron</keyword>
<evidence type="ECO:0000256" key="2">
    <source>
        <dbReference type="ARBA" id="ARBA00022448"/>
    </source>
</evidence>
<keyword evidence="10" id="KW-0998">Cell outer membrane</keyword>
<dbReference type="InterPro" id="IPR012910">
    <property type="entry name" value="Plug_dom"/>
</dbReference>
<name>A0AAE9ZSF6_9BACT</name>
<evidence type="ECO:0000313" key="14">
    <source>
        <dbReference type="Proteomes" id="UP001218638"/>
    </source>
</evidence>
<evidence type="ECO:0000256" key="1">
    <source>
        <dbReference type="ARBA" id="ARBA00004571"/>
    </source>
</evidence>
<dbReference type="Gene3D" id="2.40.170.20">
    <property type="entry name" value="TonB-dependent receptor, beta-barrel domain"/>
    <property type="match status" value="2"/>
</dbReference>
<feature type="domain" description="TonB-dependent receptor plug" evidence="12">
    <location>
        <begin position="73"/>
        <end position="185"/>
    </location>
</feature>
<proteinExistence type="predicted"/>
<evidence type="ECO:0000256" key="7">
    <source>
        <dbReference type="ARBA" id="ARBA00023004"/>
    </source>
</evidence>
<feature type="signal peptide" evidence="11">
    <location>
        <begin position="1"/>
        <end position="26"/>
    </location>
</feature>
<evidence type="ECO:0000256" key="8">
    <source>
        <dbReference type="ARBA" id="ARBA00023065"/>
    </source>
</evidence>
<evidence type="ECO:0000256" key="4">
    <source>
        <dbReference type="ARBA" id="ARBA00022496"/>
    </source>
</evidence>
<evidence type="ECO:0000256" key="6">
    <source>
        <dbReference type="ARBA" id="ARBA00022729"/>
    </source>
</evidence>
<dbReference type="KEGG" id="slom:PXH66_18815"/>
<evidence type="ECO:0000256" key="10">
    <source>
        <dbReference type="ARBA" id="ARBA00023237"/>
    </source>
</evidence>
<organism evidence="13 14">
    <name type="scientific">Synoicihabitans lomoniglobus</name>
    <dbReference type="NCBI Taxonomy" id="2909285"/>
    <lineage>
        <taxon>Bacteria</taxon>
        <taxon>Pseudomonadati</taxon>
        <taxon>Verrucomicrobiota</taxon>
        <taxon>Opitutia</taxon>
        <taxon>Opitutales</taxon>
        <taxon>Opitutaceae</taxon>
        <taxon>Synoicihabitans</taxon>
    </lineage>
</organism>
<keyword evidence="9" id="KW-0472">Membrane</keyword>
<dbReference type="PANTHER" id="PTHR32552">
    <property type="entry name" value="FERRICHROME IRON RECEPTOR-RELATED"/>
    <property type="match status" value="1"/>
</dbReference>
<dbReference type="EMBL" id="CP119075">
    <property type="protein sequence ID" value="WED64395.1"/>
    <property type="molecule type" value="Genomic_DNA"/>
</dbReference>
<keyword evidence="14" id="KW-1185">Reference proteome</keyword>
<keyword evidence="6 11" id="KW-0732">Signal</keyword>
<evidence type="ECO:0000256" key="3">
    <source>
        <dbReference type="ARBA" id="ARBA00022452"/>
    </source>
</evidence>
<keyword evidence="4" id="KW-0410">Iron transport</keyword>
<dbReference type="Gene3D" id="2.170.130.10">
    <property type="entry name" value="TonB-dependent receptor, plug domain"/>
    <property type="match status" value="1"/>
</dbReference>
<reference evidence="13" key="1">
    <citation type="submission" date="2023-03" db="EMBL/GenBank/DDBJ databases">
        <title>Lomoglobus Profundus gen. nov., sp. nov., a novel member of the phylum Verrucomicrobia, isolated from deep-marine sediment of South China Sea.</title>
        <authorList>
            <person name="Ahmad T."/>
            <person name="Ishaq S.E."/>
            <person name="Wang F."/>
        </authorList>
    </citation>
    <scope>NUCLEOTIDE SEQUENCE</scope>
    <source>
        <strain evidence="13">LMO-M01</strain>
    </source>
</reference>
<evidence type="ECO:0000256" key="11">
    <source>
        <dbReference type="SAM" id="SignalP"/>
    </source>
</evidence>
<dbReference type="AlphaFoldDB" id="A0AAE9ZSF6"/>
<keyword evidence="8" id="KW-0406">Ion transport</keyword>
<evidence type="ECO:0000313" key="13">
    <source>
        <dbReference type="EMBL" id="WED64395.1"/>
    </source>
</evidence>
<keyword evidence="13" id="KW-0675">Receptor</keyword>
<evidence type="ECO:0000259" key="12">
    <source>
        <dbReference type="Pfam" id="PF07715"/>
    </source>
</evidence>